<evidence type="ECO:0000313" key="3">
    <source>
        <dbReference type="Proteomes" id="UP000238924"/>
    </source>
</evidence>
<dbReference type="Pfam" id="PF12682">
    <property type="entry name" value="Flavodoxin_4"/>
    <property type="match status" value="1"/>
</dbReference>
<feature type="domain" description="Flavodoxin-like" evidence="1">
    <location>
        <begin position="48"/>
        <end position="201"/>
    </location>
</feature>
<evidence type="ECO:0000313" key="2">
    <source>
        <dbReference type="EMBL" id="PPS21843.1"/>
    </source>
</evidence>
<dbReference type="Proteomes" id="UP000238924">
    <property type="component" value="Unassembled WGS sequence"/>
</dbReference>
<organism evidence="2 3">
    <name type="scientific">Brachyspira murdochii</name>
    <dbReference type="NCBI Taxonomy" id="84378"/>
    <lineage>
        <taxon>Bacteria</taxon>
        <taxon>Pseudomonadati</taxon>
        <taxon>Spirochaetota</taxon>
        <taxon>Spirochaetia</taxon>
        <taxon>Brachyspirales</taxon>
        <taxon>Brachyspiraceae</taxon>
        <taxon>Brachyspira</taxon>
    </lineage>
</organism>
<sequence length="205" mass="23620">MKKYIIIIFSIVFTYIGYAQNSKILIVYFSRVGNILFKDNIDASTSASIIANNNRIGTTEYAANIIKNELNADIRLIEIVDKYTDNFDDLVDKNHEEMRNNYFPKIKPLNIDINKYDTVFIGYPVWANDVPMAVRSFIRDYNLSSKTIVPFCTHDGYGAGRSYNTIRNMIKNANILNGLALDSSNIQYEDGRIKSWIRNLKINNY</sequence>
<gene>
    <name evidence="2" type="ORF">DJ52_08405</name>
</gene>
<accession>A0ABX5B5D1</accession>
<reference evidence="2 3" key="1">
    <citation type="submission" date="2014-04" db="EMBL/GenBank/DDBJ databases">
        <title>Whole genome sequence of 'Brachyspira hampsonii' D13-03603F2.</title>
        <authorList>
            <person name="Patterson A.H."/>
            <person name="Chaban B."/>
            <person name="Fernando C."/>
            <person name="Harding J.C."/>
            <person name="Hill J.E."/>
        </authorList>
    </citation>
    <scope>NUCLEOTIDE SEQUENCE [LARGE SCALE GENOMIC DNA]</scope>
    <source>
        <strain evidence="2 3">D13-03603F2</strain>
    </source>
</reference>
<proteinExistence type="predicted"/>
<comment type="caution">
    <text evidence="2">The sequence shown here is derived from an EMBL/GenBank/DDBJ whole genome shotgun (WGS) entry which is preliminary data.</text>
</comment>
<keyword evidence="3" id="KW-1185">Reference proteome</keyword>
<protein>
    <recommendedName>
        <fullName evidence="1">Flavodoxin-like domain-containing protein</fullName>
    </recommendedName>
</protein>
<dbReference type="InterPro" id="IPR008254">
    <property type="entry name" value="Flavodoxin/NO_synth"/>
</dbReference>
<dbReference type="PANTHER" id="PTHR39201:SF1">
    <property type="entry name" value="FLAVODOXIN-LIKE DOMAIN-CONTAINING PROTEIN"/>
    <property type="match status" value="1"/>
</dbReference>
<name>A0ABX5B5D1_9SPIR</name>
<dbReference type="SUPFAM" id="SSF52218">
    <property type="entry name" value="Flavoproteins"/>
    <property type="match status" value="1"/>
</dbReference>
<dbReference type="RefSeq" id="WP_104618608.1">
    <property type="nucleotide sequence ID" value="NZ_JJMJ01000131.1"/>
</dbReference>
<dbReference type="Gene3D" id="3.40.50.360">
    <property type="match status" value="1"/>
</dbReference>
<dbReference type="PROSITE" id="PS50902">
    <property type="entry name" value="FLAVODOXIN_LIKE"/>
    <property type="match status" value="1"/>
</dbReference>
<dbReference type="InterPro" id="IPR029039">
    <property type="entry name" value="Flavoprotein-like_sf"/>
</dbReference>
<dbReference type="EMBL" id="JJMJ01000131">
    <property type="protein sequence ID" value="PPS21843.1"/>
    <property type="molecule type" value="Genomic_DNA"/>
</dbReference>
<evidence type="ECO:0000259" key="1">
    <source>
        <dbReference type="PROSITE" id="PS50902"/>
    </source>
</evidence>
<dbReference type="PANTHER" id="PTHR39201">
    <property type="entry name" value="EXPORTED PROTEIN-RELATED"/>
    <property type="match status" value="1"/>
</dbReference>